<evidence type="ECO:0000313" key="2">
    <source>
        <dbReference type="EMBL" id="GAI49978.1"/>
    </source>
</evidence>
<name>X1P2A5_9ZZZZ</name>
<feature type="transmembrane region" description="Helical" evidence="1">
    <location>
        <begin position="64"/>
        <end position="83"/>
    </location>
</feature>
<feature type="non-terminal residue" evidence="2">
    <location>
        <position position="1"/>
    </location>
</feature>
<sequence length="139" mass="15775">AMGAKKDERTNQVFIIAQKEFEDIIQKIHDNDSNKEWVVRLLSSINVIKAEPIVTYFGLMENKLVTVIMAIKIPLIIVINIAVKWGRRPKTVTLFLPILKPTQSPTKAINPLIIITIDIKIRLYMSFGLLSVVHIVVSE</sequence>
<accession>X1P2A5</accession>
<dbReference type="AlphaFoldDB" id="X1P2A5"/>
<protein>
    <submittedName>
        <fullName evidence="2">Uncharacterized protein</fullName>
    </submittedName>
</protein>
<reference evidence="2" key="1">
    <citation type="journal article" date="2014" name="Front. Microbiol.">
        <title>High frequency of phylogenetically diverse reductive dehalogenase-homologous genes in deep subseafloor sedimentary metagenomes.</title>
        <authorList>
            <person name="Kawai M."/>
            <person name="Futagami T."/>
            <person name="Toyoda A."/>
            <person name="Takaki Y."/>
            <person name="Nishi S."/>
            <person name="Hori S."/>
            <person name="Arai W."/>
            <person name="Tsubouchi T."/>
            <person name="Morono Y."/>
            <person name="Uchiyama I."/>
            <person name="Ito T."/>
            <person name="Fujiyama A."/>
            <person name="Inagaki F."/>
            <person name="Takami H."/>
        </authorList>
    </citation>
    <scope>NUCLEOTIDE SEQUENCE</scope>
    <source>
        <strain evidence="2">Expedition CK06-06</strain>
    </source>
</reference>
<organism evidence="2">
    <name type="scientific">marine sediment metagenome</name>
    <dbReference type="NCBI Taxonomy" id="412755"/>
    <lineage>
        <taxon>unclassified sequences</taxon>
        <taxon>metagenomes</taxon>
        <taxon>ecological metagenomes</taxon>
    </lineage>
</organism>
<keyword evidence="1" id="KW-0812">Transmembrane</keyword>
<keyword evidence="1" id="KW-0472">Membrane</keyword>
<gene>
    <name evidence="2" type="ORF">S06H3_62640</name>
</gene>
<evidence type="ECO:0000256" key="1">
    <source>
        <dbReference type="SAM" id="Phobius"/>
    </source>
</evidence>
<comment type="caution">
    <text evidence="2">The sequence shown here is derived from an EMBL/GenBank/DDBJ whole genome shotgun (WGS) entry which is preliminary data.</text>
</comment>
<proteinExistence type="predicted"/>
<keyword evidence="1" id="KW-1133">Transmembrane helix</keyword>
<dbReference type="EMBL" id="BARV01041353">
    <property type="protein sequence ID" value="GAI49978.1"/>
    <property type="molecule type" value="Genomic_DNA"/>
</dbReference>